<keyword evidence="3" id="KW-1185">Reference proteome</keyword>
<name>A0A437A2M2_ARTFL</name>
<evidence type="ECO:0000313" key="2">
    <source>
        <dbReference type="EMBL" id="RVD85389.1"/>
    </source>
</evidence>
<evidence type="ECO:0000313" key="3">
    <source>
        <dbReference type="Proteomes" id="UP000283090"/>
    </source>
</evidence>
<feature type="transmembrane region" description="Helical" evidence="1">
    <location>
        <begin position="309"/>
        <end position="324"/>
    </location>
</feature>
<evidence type="ECO:0000256" key="1">
    <source>
        <dbReference type="SAM" id="Phobius"/>
    </source>
</evidence>
<keyword evidence="1" id="KW-0812">Transmembrane</keyword>
<keyword evidence="1" id="KW-1133">Transmembrane helix</keyword>
<accession>A0A437A2M2</accession>
<proteinExistence type="predicted"/>
<keyword evidence="1" id="KW-0472">Membrane</keyword>
<comment type="caution">
    <text evidence="2">The sequence shown here is derived from an EMBL/GenBank/DDBJ whole genome shotgun (WGS) entry which is preliminary data.</text>
</comment>
<reference evidence="2 3" key="1">
    <citation type="submission" date="2019-01" db="EMBL/GenBank/DDBJ databases">
        <title>Intercellular communication is required for trap formation in the nematode-trapping fungus Duddingtonia flagrans.</title>
        <authorList>
            <person name="Youssar L."/>
            <person name="Wernet V."/>
            <person name="Hensel N."/>
            <person name="Hildebrandt H.-G."/>
            <person name="Fischer R."/>
        </authorList>
    </citation>
    <scope>NUCLEOTIDE SEQUENCE [LARGE SCALE GENOMIC DNA]</scope>
    <source>
        <strain evidence="2 3">CBS H-5679</strain>
    </source>
</reference>
<dbReference type="GeneID" id="93586024"/>
<dbReference type="RefSeq" id="XP_067490933.1">
    <property type="nucleotide sequence ID" value="XM_067632689.1"/>
</dbReference>
<gene>
    <name evidence="2" type="ORF">DFL_003713</name>
</gene>
<sequence>MRVPKQPTGLRNKIPDPDLKSNNAAYYSRLTPGVLAAKKTEAPANLDLVRLVNTKANELFKERLQGSVFTRIPIYTSFERKGPFEIIRPEPAEAPKPKWVDINESHVLDGGGAPRPEQLENQRENVRQVFNCGQRYRITEKVREWIYALIQLYIYIVYWFSSWLGANVRRPGKWRQLAFRYPPVDGGWDLFNIRAEYRSLTRSNVIYTKKKIWFNPETGRYETAIFTNLDDESQYQDRYPGETDGLDPVEFAKYHYLSPDDTVVKWLGEKVFTPVMTVFVAFLTFLVMVNGTKIVISVGHLLAVENPEVASVIGVVVFFCMEFTK</sequence>
<dbReference type="Proteomes" id="UP000283090">
    <property type="component" value="Unassembled WGS sequence"/>
</dbReference>
<organism evidence="2 3">
    <name type="scientific">Arthrobotrys flagrans</name>
    <name type="common">Nematode-trapping fungus</name>
    <name type="synonym">Trichothecium flagrans</name>
    <dbReference type="NCBI Taxonomy" id="97331"/>
    <lineage>
        <taxon>Eukaryota</taxon>
        <taxon>Fungi</taxon>
        <taxon>Dikarya</taxon>
        <taxon>Ascomycota</taxon>
        <taxon>Pezizomycotina</taxon>
        <taxon>Orbiliomycetes</taxon>
        <taxon>Orbiliales</taxon>
        <taxon>Orbiliaceae</taxon>
        <taxon>Arthrobotrys</taxon>
    </lineage>
</organism>
<dbReference type="OrthoDB" id="5392495at2759"/>
<protein>
    <submittedName>
        <fullName evidence="2">Uncharacterized protein</fullName>
    </submittedName>
</protein>
<dbReference type="VEuPathDB" id="FungiDB:DFL_003713"/>
<feature type="transmembrane region" description="Helical" evidence="1">
    <location>
        <begin position="271"/>
        <end position="289"/>
    </location>
</feature>
<dbReference type="EMBL" id="SAEB01000006">
    <property type="protein sequence ID" value="RVD85389.1"/>
    <property type="molecule type" value="Genomic_DNA"/>
</dbReference>
<feature type="transmembrane region" description="Helical" evidence="1">
    <location>
        <begin position="145"/>
        <end position="166"/>
    </location>
</feature>
<dbReference type="AlphaFoldDB" id="A0A437A2M2"/>